<dbReference type="AlphaFoldDB" id="C5LBS8"/>
<dbReference type="Proteomes" id="UP000007800">
    <property type="component" value="Unassembled WGS sequence"/>
</dbReference>
<dbReference type="InParanoid" id="C5LBS8"/>
<gene>
    <name evidence="3" type="ORF">Pmar_PMAR011955</name>
</gene>
<sequence>MMKDRYANYVVGRILNHDEREMPEVKVVRRLIEDNVEASIFSVLKKFTYGWYMIEKLQRAGRINVPGLGKAPPKNGLSIPNNRRRASSSAYSASCTDASFSGNTRGRRSSVASPNVGTRA</sequence>
<dbReference type="PROSITE" id="PS50303">
    <property type="entry name" value="PUM_HD"/>
    <property type="match status" value="1"/>
</dbReference>
<accession>C5LBS8</accession>
<dbReference type="InterPro" id="IPR033133">
    <property type="entry name" value="PUM-HD"/>
</dbReference>
<name>C5LBS8_PERM5</name>
<proteinExistence type="predicted"/>
<evidence type="ECO:0000313" key="4">
    <source>
        <dbReference type="Proteomes" id="UP000007800"/>
    </source>
</evidence>
<dbReference type="RefSeq" id="XP_002774083.1">
    <property type="nucleotide sequence ID" value="XM_002774037.1"/>
</dbReference>
<protein>
    <recommendedName>
        <fullName evidence="2">PUM-HD domain-containing protein</fullName>
    </recommendedName>
</protein>
<feature type="domain" description="PUM-HD" evidence="2">
    <location>
        <begin position="1"/>
        <end position="61"/>
    </location>
</feature>
<evidence type="ECO:0000259" key="2">
    <source>
        <dbReference type="PROSITE" id="PS50303"/>
    </source>
</evidence>
<dbReference type="GeneID" id="9064628"/>
<dbReference type="GO" id="GO:0003723">
    <property type="term" value="F:RNA binding"/>
    <property type="evidence" value="ECO:0007669"/>
    <property type="project" value="InterPro"/>
</dbReference>
<organism evidence="4">
    <name type="scientific">Perkinsus marinus (strain ATCC 50983 / TXsc)</name>
    <dbReference type="NCBI Taxonomy" id="423536"/>
    <lineage>
        <taxon>Eukaryota</taxon>
        <taxon>Sar</taxon>
        <taxon>Alveolata</taxon>
        <taxon>Perkinsozoa</taxon>
        <taxon>Perkinsea</taxon>
        <taxon>Perkinsida</taxon>
        <taxon>Perkinsidae</taxon>
        <taxon>Perkinsus</taxon>
    </lineage>
</organism>
<keyword evidence="4" id="KW-1185">Reference proteome</keyword>
<dbReference type="EMBL" id="GG680918">
    <property type="protein sequence ID" value="EER05899.1"/>
    <property type="molecule type" value="Genomic_DNA"/>
</dbReference>
<evidence type="ECO:0000256" key="1">
    <source>
        <dbReference type="SAM" id="MobiDB-lite"/>
    </source>
</evidence>
<reference evidence="3 4" key="1">
    <citation type="submission" date="2008-07" db="EMBL/GenBank/DDBJ databases">
        <authorList>
            <person name="El-Sayed N."/>
            <person name="Caler E."/>
            <person name="Inman J."/>
            <person name="Amedeo P."/>
            <person name="Hass B."/>
            <person name="Wortman J."/>
        </authorList>
    </citation>
    <scope>NUCLEOTIDE SEQUENCE [LARGE SCALE GENOMIC DNA]</scope>
    <source>
        <strain evidence="4">ATCC 50983 / TXsc</strain>
    </source>
</reference>
<feature type="region of interest" description="Disordered" evidence="1">
    <location>
        <begin position="64"/>
        <end position="120"/>
    </location>
</feature>
<feature type="compositionally biased region" description="Polar residues" evidence="1">
    <location>
        <begin position="95"/>
        <end position="120"/>
    </location>
</feature>
<evidence type="ECO:0000313" key="3">
    <source>
        <dbReference type="EMBL" id="EER05899.1"/>
    </source>
</evidence>